<dbReference type="Proteomes" id="UP000515312">
    <property type="component" value="Chromosome"/>
</dbReference>
<dbReference type="KEGG" id="adin:H7849_04295"/>
<feature type="chain" id="PRO_5028921453" description="DUF3828 domain-containing protein" evidence="1">
    <location>
        <begin position="20"/>
        <end position="165"/>
    </location>
</feature>
<dbReference type="RefSeq" id="WP_186744432.1">
    <property type="nucleotide sequence ID" value="NZ_CP060394.1"/>
</dbReference>
<evidence type="ECO:0000256" key="1">
    <source>
        <dbReference type="SAM" id="SignalP"/>
    </source>
</evidence>
<feature type="signal peptide" evidence="1">
    <location>
        <begin position="1"/>
        <end position="19"/>
    </location>
</feature>
<proteinExistence type="predicted"/>
<evidence type="ECO:0008006" key="4">
    <source>
        <dbReference type="Google" id="ProtNLM"/>
    </source>
</evidence>
<evidence type="ECO:0000313" key="3">
    <source>
        <dbReference type="Proteomes" id="UP000515312"/>
    </source>
</evidence>
<accession>A0A7G8BKX8</accession>
<protein>
    <recommendedName>
        <fullName evidence="4">DUF3828 domain-containing protein</fullName>
    </recommendedName>
</protein>
<name>A0A7G8BKX8_9BACT</name>
<reference evidence="2 3" key="1">
    <citation type="submission" date="2020-08" db="EMBL/GenBank/DDBJ databases">
        <title>Edaphobacter telluris sp. nov. and Acidobacterium dinghuensis sp. nov., two acidobacteria isolated from forest soil.</title>
        <authorList>
            <person name="Fu J."/>
            <person name="Qiu L."/>
        </authorList>
    </citation>
    <scope>NUCLEOTIDE SEQUENCE [LARGE SCALE GENOMIC DNA]</scope>
    <source>
        <strain evidence="2">4Y35</strain>
    </source>
</reference>
<keyword evidence="3" id="KW-1185">Reference proteome</keyword>
<dbReference type="AlphaFoldDB" id="A0A7G8BKX8"/>
<sequence>MIKALMIGCSIFAATTAFGADQATVRVEPPNLQSPRPIEKQTEAAVIRDYLQAWQSFGTAFEQNQIDLLDRDFVGSAKDKLASTIQEQAKLGIHTRYQDRAHDLQIVFYSPEGLSIQLIDNVEYDVQVLDHDQVKTTQTVKTRYLAVLTPSEVRWRVRIFQSTPE</sequence>
<dbReference type="EMBL" id="CP060394">
    <property type="protein sequence ID" value="QNI33198.1"/>
    <property type="molecule type" value="Genomic_DNA"/>
</dbReference>
<evidence type="ECO:0000313" key="2">
    <source>
        <dbReference type="EMBL" id="QNI33198.1"/>
    </source>
</evidence>
<organism evidence="2 3">
    <name type="scientific">Alloacidobacterium dinghuense</name>
    <dbReference type="NCBI Taxonomy" id="2763107"/>
    <lineage>
        <taxon>Bacteria</taxon>
        <taxon>Pseudomonadati</taxon>
        <taxon>Acidobacteriota</taxon>
        <taxon>Terriglobia</taxon>
        <taxon>Terriglobales</taxon>
        <taxon>Acidobacteriaceae</taxon>
        <taxon>Alloacidobacterium</taxon>
    </lineage>
</organism>
<keyword evidence="1" id="KW-0732">Signal</keyword>
<gene>
    <name evidence="2" type="ORF">H7849_04295</name>
</gene>